<dbReference type="GO" id="GO:0005484">
    <property type="term" value="F:SNAP receptor activity"/>
    <property type="evidence" value="ECO:0000318"/>
    <property type="project" value="GO_Central"/>
</dbReference>
<dbReference type="KEGG" id="nve:5518328"/>
<dbReference type="PANTHER" id="PTHR19957">
    <property type="entry name" value="SYNTAXIN"/>
    <property type="match status" value="1"/>
</dbReference>
<evidence type="ECO:0000256" key="2">
    <source>
        <dbReference type="SAM" id="Phobius"/>
    </source>
</evidence>
<sequence length="303" mass="33737">MASFEEYSLKGSRDGNTAYSLPKHAFKRFQATLDKFIKVALPTDIERLCRHQVNMEKFYKSELWRELTAEQINAARTVQQVKANISQMENTRKQVLDSEVHLFDEKVAPIKEEAMATVRSFRKVQRLYSQQGALQKGQLGREVKGETPQLHPDHQQLQQLQQHVIDESAVASWDALRDSLKELNELIHDFASIVHDQQSSLDTITDNIEQAHSNVQVATVELGKASKLKAAMYPVMGAVVGGVAGGPVGLVMGMKVGAAVAFGGGVLGYFSGQYIKKHRQEATEIELKKLSSSHQNQIVKKGL</sequence>
<accession>A7RQV1</accession>
<dbReference type="InterPro" id="IPR010989">
    <property type="entry name" value="SNARE"/>
</dbReference>
<dbReference type="InterPro" id="IPR045242">
    <property type="entry name" value="Syntaxin"/>
</dbReference>
<dbReference type="OrthoDB" id="10035606at2759"/>
<protein>
    <recommendedName>
        <fullName evidence="3">t-SNARE coiled-coil homology domain-containing protein</fullName>
    </recommendedName>
</protein>
<dbReference type="CDD" id="cd15846">
    <property type="entry name" value="SNARE_syntaxin17"/>
    <property type="match status" value="1"/>
</dbReference>
<dbReference type="STRING" id="45351.A7RQV1"/>
<dbReference type="PROSITE" id="PS50192">
    <property type="entry name" value="T_SNARE"/>
    <property type="match status" value="1"/>
</dbReference>
<reference evidence="4 5" key="1">
    <citation type="journal article" date="2007" name="Science">
        <title>Sea anemone genome reveals ancestral eumetazoan gene repertoire and genomic organization.</title>
        <authorList>
            <person name="Putnam N.H."/>
            <person name="Srivastava M."/>
            <person name="Hellsten U."/>
            <person name="Dirks B."/>
            <person name="Chapman J."/>
            <person name="Salamov A."/>
            <person name="Terry A."/>
            <person name="Shapiro H."/>
            <person name="Lindquist E."/>
            <person name="Kapitonov V.V."/>
            <person name="Jurka J."/>
            <person name="Genikhovich G."/>
            <person name="Grigoriev I.V."/>
            <person name="Lucas S.M."/>
            <person name="Steele R.E."/>
            <person name="Finnerty J.R."/>
            <person name="Technau U."/>
            <person name="Martindale M.Q."/>
            <person name="Rokhsar D.S."/>
        </authorList>
    </citation>
    <scope>NUCLEOTIDE SEQUENCE [LARGE SCALE GENOMIC DNA]</scope>
    <source>
        <strain evidence="5">CH2 X CH6</strain>
    </source>
</reference>
<dbReference type="AlphaFoldDB" id="A7RQV1"/>
<dbReference type="GO" id="GO:0006887">
    <property type="term" value="P:exocytosis"/>
    <property type="evidence" value="ECO:0000318"/>
    <property type="project" value="GO_Central"/>
</dbReference>
<evidence type="ECO:0000313" key="4">
    <source>
        <dbReference type="EMBL" id="EDO46168.1"/>
    </source>
</evidence>
<comment type="similarity">
    <text evidence="1">Belongs to the syntaxin family.</text>
</comment>
<organism evidence="4 5">
    <name type="scientific">Nematostella vectensis</name>
    <name type="common">Starlet sea anemone</name>
    <dbReference type="NCBI Taxonomy" id="45351"/>
    <lineage>
        <taxon>Eukaryota</taxon>
        <taxon>Metazoa</taxon>
        <taxon>Cnidaria</taxon>
        <taxon>Anthozoa</taxon>
        <taxon>Hexacorallia</taxon>
        <taxon>Actiniaria</taxon>
        <taxon>Edwardsiidae</taxon>
        <taxon>Nematostella</taxon>
    </lineage>
</organism>
<feature type="domain" description="T-SNARE coiled-coil homology" evidence="3">
    <location>
        <begin position="163"/>
        <end position="225"/>
    </location>
</feature>
<dbReference type="Pfam" id="PF26585">
    <property type="entry name" value="STX17_N"/>
    <property type="match status" value="1"/>
</dbReference>
<keyword evidence="2" id="KW-0472">Membrane</keyword>
<dbReference type="InParanoid" id="A7RQV1"/>
<dbReference type="OMA" id="YPVMGAL"/>
<evidence type="ECO:0000256" key="1">
    <source>
        <dbReference type="ARBA" id="ARBA00009063"/>
    </source>
</evidence>
<dbReference type="Gene3D" id="1.20.5.110">
    <property type="match status" value="1"/>
</dbReference>
<dbReference type="GO" id="GO:0031201">
    <property type="term" value="C:SNARE complex"/>
    <property type="evidence" value="ECO:0000318"/>
    <property type="project" value="GO_Central"/>
</dbReference>
<dbReference type="InterPro" id="IPR059001">
    <property type="entry name" value="STX17_N"/>
</dbReference>
<dbReference type="eggNOG" id="KOG0811">
    <property type="taxonomic scope" value="Eukaryota"/>
</dbReference>
<dbReference type="Proteomes" id="UP000001593">
    <property type="component" value="Unassembled WGS sequence"/>
</dbReference>
<dbReference type="EMBL" id="DS469529">
    <property type="protein sequence ID" value="EDO46168.1"/>
    <property type="molecule type" value="Genomic_DNA"/>
</dbReference>
<dbReference type="GO" id="GO:0005886">
    <property type="term" value="C:plasma membrane"/>
    <property type="evidence" value="ECO:0000318"/>
    <property type="project" value="GO_Central"/>
</dbReference>
<proteinExistence type="inferred from homology"/>
<evidence type="ECO:0000259" key="3">
    <source>
        <dbReference type="PROSITE" id="PS50192"/>
    </source>
</evidence>
<gene>
    <name evidence="4" type="ORF">NEMVEDRAFT_v1g240027</name>
</gene>
<dbReference type="GO" id="GO:0012505">
    <property type="term" value="C:endomembrane system"/>
    <property type="evidence" value="ECO:0000318"/>
    <property type="project" value="GO_Central"/>
</dbReference>
<dbReference type="PANTHER" id="PTHR19957:SF139">
    <property type="entry name" value="SYNTAXIN-17"/>
    <property type="match status" value="1"/>
</dbReference>
<dbReference type="InterPro" id="IPR028676">
    <property type="entry name" value="STX17_SNARE"/>
</dbReference>
<dbReference type="PhylomeDB" id="A7RQV1"/>
<feature type="transmembrane region" description="Helical" evidence="2">
    <location>
        <begin position="256"/>
        <end position="275"/>
    </location>
</feature>
<keyword evidence="2" id="KW-1133">Transmembrane helix</keyword>
<evidence type="ECO:0000313" key="5">
    <source>
        <dbReference type="Proteomes" id="UP000001593"/>
    </source>
</evidence>
<dbReference type="SMART" id="SM00397">
    <property type="entry name" value="t_SNARE"/>
    <property type="match status" value="1"/>
</dbReference>
<dbReference type="SUPFAM" id="SSF47661">
    <property type="entry name" value="t-snare proteins"/>
    <property type="match status" value="1"/>
</dbReference>
<dbReference type="GO" id="GO:0006886">
    <property type="term" value="P:intracellular protein transport"/>
    <property type="evidence" value="ECO:0000318"/>
    <property type="project" value="GO_Central"/>
</dbReference>
<dbReference type="InterPro" id="IPR000727">
    <property type="entry name" value="T_SNARE_dom"/>
</dbReference>
<dbReference type="GO" id="GO:0000149">
    <property type="term" value="F:SNARE binding"/>
    <property type="evidence" value="ECO:0000318"/>
    <property type="project" value="GO_Central"/>
</dbReference>
<keyword evidence="5" id="KW-1185">Reference proteome</keyword>
<dbReference type="GO" id="GO:0006906">
    <property type="term" value="P:vesicle fusion"/>
    <property type="evidence" value="ECO:0000318"/>
    <property type="project" value="GO_Central"/>
</dbReference>
<keyword evidence="2" id="KW-0812">Transmembrane</keyword>
<name>A7RQV1_NEMVE</name>
<dbReference type="HOGENOM" id="CLU_058244_1_0_1"/>
<dbReference type="GO" id="GO:0048278">
    <property type="term" value="P:vesicle docking"/>
    <property type="evidence" value="ECO:0000318"/>
    <property type="project" value="GO_Central"/>
</dbReference>